<evidence type="ECO:0000313" key="3">
    <source>
        <dbReference type="EMBL" id="MBU5677224.1"/>
    </source>
</evidence>
<name>A0ABS6G4W7_9FIRM</name>
<feature type="domain" description="HD" evidence="2">
    <location>
        <begin position="118"/>
        <end position="199"/>
    </location>
</feature>
<dbReference type="PANTHER" id="PTHR47545">
    <property type="entry name" value="MULTIFUNCTIONAL CCA PROTEIN"/>
    <property type="match status" value="1"/>
</dbReference>
<dbReference type="Proteomes" id="UP000779508">
    <property type="component" value="Unassembled WGS sequence"/>
</dbReference>
<dbReference type="InterPro" id="IPR003607">
    <property type="entry name" value="HD/PDEase_dom"/>
</dbReference>
<keyword evidence="1" id="KW-0547">Nucleotide-binding</keyword>
<reference evidence="3 4" key="1">
    <citation type="submission" date="2021-06" db="EMBL/GenBank/DDBJ databases">
        <authorList>
            <person name="Sun Q."/>
            <person name="Li D."/>
        </authorList>
    </citation>
    <scope>NUCLEOTIDE SEQUENCE [LARGE SCALE GENOMIC DNA]</scope>
    <source>
        <strain evidence="3 4">MSJ-5</strain>
    </source>
</reference>
<dbReference type="InterPro" id="IPR006674">
    <property type="entry name" value="HD_domain"/>
</dbReference>
<evidence type="ECO:0000313" key="4">
    <source>
        <dbReference type="Proteomes" id="UP000779508"/>
    </source>
</evidence>
<dbReference type="InterPro" id="IPR006675">
    <property type="entry name" value="HDIG_dom"/>
</dbReference>
<keyword evidence="4" id="KW-1185">Reference proteome</keyword>
<protein>
    <submittedName>
        <fullName evidence="3">HD domain-containing protein</fullName>
    </submittedName>
</protein>
<dbReference type="CDD" id="cd00077">
    <property type="entry name" value="HDc"/>
    <property type="match status" value="1"/>
</dbReference>
<dbReference type="NCBIfam" id="TIGR00277">
    <property type="entry name" value="HDIG"/>
    <property type="match status" value="1"/>
</dbReference>
<gene>
    <name evidence="3" type="ORF">KQI88_12450</name>
</gene>
<dbReference type="EMBL" id="JAHLQK010000004">
    <property type="protein sequence ID" value="MBU5677224.1"/>
    <property type="molecule type" value="Genomic_DNA"/>
</dbReference>
<dbReference type="RefSeq" id="WP_216417782.1">
    <property type="nucleotide sequence ID" value="NZ_JAHLQK010000004.1"/>
</dbReference>
<proteinExistence type="predicted"/>
<evidence type="ECO:0000256" key="1">
    <source>
        <dbReference type="ARBA" id="ARBA00022741"/>
    </source>
</evidence>
<accession>A0ABS6G4W7</accession>
<sequence length="242" mass="28330">MNKKDFLNNTINIDYILDKIIDISILEQPFDDDLIEAISINKEQFENLDQDKLKYLFEKILMSQKPSFGIRLLEEVNLLGIFIPELQKCVGFNQRNPYHNYDVFDHILKVLDNTPLDLTLRWAALLHDIAKPLTFFLDKNGKGRFFGHDIKGAQVARKILGRLGYQEEFIKAVAALIETHMSRYNIMKEKGIKKLIDKVGEENIEKLFQLQRADIKGKREPYDFTNIEFIENMTKKFISSKE</sequence>
<dbReference type="InterPro" id="IPR050124">
    <property type="entry name" value="tRNA_CCA-adding_enzyme"/>
</dbReference>
<comment type="caution">
    <text evidence="3">The sequence shown here is derived from an EMBL/GenBank/DDBJ whole genome shotgun (WGS) entry which is preliminary data.</text>
</comment>
<evidence type="ECO:0000259" key="2">
    <source>
        <dbReference type="Pfam" id="PF01966"/>
    </source>
</evidence>
<organism evidence="3 4">
    <name type="scientific">Alkaliphilus flagellatus</name>
    <dbReference type="NCBI Taxonomy" id="2841507"/>
    <lineage>
        <taxon>Bacteria</taxon>
        <taxon>Bacillati</taxon>
        <taxon>Bacillota</taxon>
        <taxon>Clostridia</taxon>
        <taxon>Peptostreptococcales</taxon>
        <taxon>Natronincolaceae</taxon>
        <taxon>Alkaliphilus</taxon>
    </lineage>
</organism>
<dbReference type="Pfam" id="PF01966">
    <property type="entry name" value="HD"/>
    <property type="match status" value="1"/>
</dbReference>